<sequence>MPKAELNDHSIYYEIHGSGDAVVCSGGWGTWCHGGEKLLPVGLTERYQVIIFDHRGIGESDDPTSLEASTVLYAQDVLALLDHLEVEKTHFLGIVGIGSCIGQELSLLAPDRVRSLVNSGTWARAD</sequence>
<accession>A0A382YQ48</accession>
<dbReference type="EMBL" id="UINC01177505">
    <property type="protein sequence ID" value="SVD85190.1"/>
    <property type="molecule type" value="Genomic_DNA"/>
</dbReference>
<gene>
    <name evidence="2" type="ORF">METZ01_LOCUS438044</name>
</gene>
<proteinExistence type="predicted"/>
<dbReference type="PANTHER" id="PTHR43433:SF5">
    <property type="entry name" value="AB HYDROLASE-1 DOMAIN-CONTAINING PROTEIN"/>
    <property type="match status" value="1"/>
</dbReference>
<dbReference type="PANTHER" id="PTHR43433">
    <property type="entry name" value="HYDROLASE, ALPHA/BETA FOLD FAMILY PROTEIN"/>
    <property type="match status" value="1"/>
</dbReference>
<dbReference type="Pfam" id="PF00561">
    <property type="entry name" value="Abhydrolase_1"/>
    <property type="match status" value="1"/>
</dbReference>
<protein>
    <recommendedName>
        <fullName evidence="1">AB hydrolase-1 domain-containing protein</fullName>
    </recommendedName>
</protein>
<feature type="domain" description="AB hydrolase-1" evidence="1">
    <location>
        <begin position="21"/>
        <end position="121"/>
    </location>
</feature>
<reference evidence="2" key="1">
    <citation type="submission" date="2018-05" db="EMBL/GenBank/DDBJ databases">
        <authorList>
            <person name="Lanie J.A."/>
            <person name="Ng W.-L."/>
            <person name="Kazmierczak K.M."/>
            <person name="Andrzejewski T.M."/>
            <person name="Davidsen T.M."/>
            <person name="Wayne K.J."/>
            <person name="Tettelin H."/>
            <person name="Glass J.I."/>
            <person name="Rusch D."/>
            <person name="Podicherti R."/>
            <person name="Tsui H.-C.T."/>
            <person name="Winkler M.E."/>
        </authorList>
    </citation>
    <scope>NUCLEOTIDE SEQUENCE</scope>
</reference>
<feature type="non-terminal residue" evidence="2">
    <location>
        <position position="126"/>
    </location>
</feature>
<dbReference type="InterPro" id="IPR000073">
    <property type="entry name" value="AB_hydrolase_1"/>
</dbReference>
<dbReference type="InterPro" id="IPR050471">
    <property type="entry name" value="AB_hydrolase"/>
</dbReference>
<dbReference type="Gene3D" id="3.40.50.1820">
    <property type="entry name" value="alpha/beta hydrolase"/>
    <property type="match status" value="1"/>
</dbReference>
<dbReference type="SUPFAM" id="SSF53474">
    <property type="entry name" value="alpha/beta-Hydrolases"/>
    <property type="match status" value="1"/>
</dbReference>
<organism evidence="2">
    <name type="scientific">marine metagenome</name>
    <dbReference type="NCBI Taxonomy" id="408172"/>
    <lineage>
        <taxon>unclassified sequences</taxon>
        <taxon>metagenomes</taxon>
        <taxon>ecological metagenomes</taxon>
    </lineage>
</organism>
<dbReference type="AlphaFoldDB" id="A0A382YQ48"/>
<evidence type="ECO:0000313" key="2">
    <source>
        <dbReference type="EMBL" id="SVD85190.1"/>
    </source>
</evidence>
<evidence type="ECO:0000259" key="1">
    <source>
        <dbReference type="Pfam" id="PF00561"/>
    </source>
</evidence>
<name>A0A382YQ48_9ZZZZ</name>
<dbReference type="InterPro" id="IPR029058">
    <property type="entry name" value="AB_hydrolase_fold"/>
</dbReference>